<protein>
    <submittedName>
        <fullName evidence="1">Gas vesicle protein GvpO</fullName>
    </submittedName>
</protein>
<comment type="caution">
    <text evidence="1">The sequence shown here is derived from an EMBL/GenBank/DDBJ whole genome shotgun (WGS) entry which is preliminary data.</text>
</comment>
<evidence type="ECO:0000313" key="1">
    <source>
        <dbReference type="EMBL" id="MFC4076965.1"/>
    </source>
</evidence>
<dbReference type="InterPro" id="IPR008634">
    <property type="entry name" value="Gas-vesicle_GvpO"/>
</dbReference>
<name>A0ABV8JF34_9BACL</name>
<sequence length="90" mass="10621">MKIKEAIEAIHDFFSEYLVPPHKVTTLQPKEKGQGWRAVVEVIEEKEYMKAYAKDQLIGVYEVELDKDFQVRHFERKSLRPRSSARLDAE</sequence>
<organism evidence="1 2">
    <name type="scientific">Salinithrix halophila</name>
    <dbReference type="NCBI Taxonomy" id="1485204"/>
    <lineage>
        <taxon>Bacteria</taxon>
        <taxon>Bacillati</taxon>
        <taxon>Bacillota</taxon>
        <taxon>Bacilli</taxon>
        <taxon>Bacillales</taxon>
        <taxon>Thermoactinomycetaceae</taxon>
        <taxon>Salinithrix</taxon>
    </lineage>
</organism>
<accession>A0ABV8JF34</accession>
<dbReference type="Pfam" id="PF05800">
    <property type="entry name" value="GvpO"/>
    <property type="match status" value="1"/>
</dbReference>
<proteinExistence type="predicted"/>
<gene>
    <name evidence="1" type="primary">gvpO</name>
    <name evidence="1" type="ORF">ACFOUO_09080</name>
</gene>
<reference evidence="2" key="1">
    <citation type="journal article" date="2019" name="Int. J. Syst. Evol. Microbiol.">
        <title>The Global Catalogue of Microorganisms (GCM) 10K type strain sequencing project: providing services to taxonomists for standard genome sequencing and annotation.</title>
        <authorList>
            <consortium name="The Broad Institute Genomics Platform"/>
            <consortium name="The Broad Institute Genome Sequencing Center for Infectious Disease"/>
            <person name="Wu L."/>
            <person name="Ma J."/>
        </authorList>
    </citation>
    <scope>NUCLEOTIDE SEQUENCE [LARGE SCALE GENOMIC DNA]</scope>
    <source>
        <strain evidence="2">IBRC-M 10813</strain>
    </source>
</reference>
<evidence type="ECO:0000313" key="2">
    <source>
        <dbReference type="Proteomes" id="UP001595843"/>
    </source>
</evidence>
<keyword evidence="2" id="KW-1185">Reference proteome</keyword>
<dbReference type="RefSeq" id="WP_380704374.1">
    <property type="nucleotide sequence ID" value="NZ_JBHSAP010000009.1"/>
</dbReference>
<dbReference type="Proteomes" id="UP001595843">
    <property type="component" value="Unassembled WGS sequence"/>
</dbReference>
<dbReference type="EMBL" id="JBHSAP010000009">
    <property type="protein sequence ID" value="MFC4076965.1"/>
    <property type="molecule type" value="Genomic_DNA"/>
</dbReference>